<comment type="caution">
    <text evidence="9">Lacks conserved residue(s) required for the propagation of feature annotation.</text>
</comment>
<feature type="transmembrane region" description="Helical" evidence="9">
    <location>
        <begin position="20"/>
        <end position="37"/>
    </location>
</feature>
<dbReference type="Proteomes" id="UP000053467">
    <property type="component" value="Unassembled WGS sequence"/>
</dbReference>
<dbReference type="PRINTS" id="PR01755">
    <property type="entry name" value="SECFTRNLCASE"/>
</dbReference>
<dbReference type="GO" id="GO:0065002">
    <property type="term" value="P:intracellular protein transmembrane transport"/>
    <property type="evidence" value="ECO:0007669"/>
    <property type="project" value="UniProtKB-UniRule"/>
</dbReference>
<dbReference type="Gene3D" id="1.20.1640.10">
    <property type="entry name" value="Multidrug efflux transporter AcrB transmembrane domain"/>
    <property type="match status" value="1"/>
</dbReference>
<keyword evidence="2 9" id="KW-0813">Transport</keyword>
<dbReference type="InterPro" id="IPR055344">
    <property type="entry name" value="SecD_SecF_C_bact"/>
</dbReference>
<feature type="transmembrane region" description="Helical" evidence="9">
    <location>
        <begin position="273"/>
        <end position="290"/>
    </location>
</feature>
<comment type="subcellular location">
    <subcellularLocation>
        <location evidence="1 9">Cell membrane</location>
        <topology evidence="1 9">Multi-pass membrane protein</topology>
    </subcellularLocation>
</comment>
<evidence type="ECO:0000256" key="6">
    <source>
        <dbReference type="ARBA" id="ARBA00022989"/>
    </source>
</evidence>
<evidence type="ECO:0000256" key="3">
    <source>
        <dbReference type="ARBA" id="ARBA00022475"/>
    </source>
</evidence>
<keyword evidence="3 9" id="KW-1003">Cell membrane</keyword>
<keyword evidence="6 9" id="KW-1133">Transmembrane helix</keyword>
<dbReference type="InterPro" id="IPR048634">
    <property type="entry name" value="SecD_SecF_C"/>
</dbReference>
<keyword evidence="8 9" id="KW-0472">Membrane</keyword>
<dbReference type="NCBIfam" id="TIGR00966">
    <property type="entry name" value="transloc_SecF"/>
    <property type="match status" value="1"/>
</dbReference>
<dbReference type="AlphaFoldDB" id="A0A101I0Q5"/>
<comment type="caution">
    <text evidence="11">The sequence shown here is derived from an EMBL/GenBank/DDBJ whole genome shotgun (WGS) entry which is preliminary data.</text>
</comment>
<dbReference type="NCBIfam" id="TIGR00916">
    <property type="entry name" value="2A0604s01"/>
    <property type="match status" value="1"/>
</dbReference>
<accession>A0A101I0Q5</accession>
<dbReference type="PANTHER" id="PTHR30081:SF8">
    <property type="entry name" value="PROTEIN TRANSLOCASE SUBUNIT SECF"/>
    <property type="match status" value="1"/>
</dbReference>
<evidence type="ECO:0000256" key="4">
    <source>
        <dbReference type="ARBA" id="ARBA00022692"/>
    </source>
</evidence>
<evidence type="ECO:0000256" key="9">
    <source>
        <dbReference type="HAMAP-Rule" id="MF_01464"/>
    </source>
</evidence>
<proteinExistence type="inferred from homology"/>
<dbReference type="InterPro" id="IPR022646">
    <property type="entry name" value="SecD/SecF_CS"/>
</dbReference>
<dbReference type="GO" id="GO:0005886">
    <property type="term" value="C:plasma membrane"/>
    <property type="evidence" value="ECO:0007669"/>
    <property type="project" value="UniProtKB-SubCell"/>
</dbReference>
<feature type="transmembrane region" description="Helical" evidence="9">
    <location>
        <begin position="376"/>
        <end position="394"/>
    </location>
</feature>
<sequence>MNFKKINLSEINFVGIRKIAYILSLILVIVSILTILFNKGLNLGIDFTGGIVLQVHFEKDVKIGQIRDVMSSLGYKNAVIQKYGTEKDFLIKVQENFEKIQDTTGPLVVAFSTYPNPTKGEKNLTVKVKVYDEKSPIKNIFIRSDIFKELKELTPTDIYDSREEFGVLNFSIDDFKKDSIVTLYAFGVDRTNNKGVEKEIKIFVCSKNADITKVQILSEWQDTTYKSSSEGVELSPTEKIISFLKERFVEENPRIDREEVVGAIMSKELQLKSLWVILLGLAGILIYVWIRFTFRFGVASVIALFHDVIITLGLLTITGREMSVQIIAALLTLIGYSINDSIIVSDRIRENLKLMRKDKFITIVNRSLNQILPRSLITSLTTLFVVLMLFLFGGKVLNDFAFALLVGIIVGTYSSDFIVAPIVLDWEIRKPSKKRG</sequence>
<keyword evidence="4 9" id="KW-0812">Transmembrane</keyword>
<dbReference type="EMBL" id="LGGX01000014">
    <property type="protein sequence ID" value="KUK86641.1"/>
    <property type="molecule type" value="Genomic_DNA"/>
</dbReference>
<dbReference type="PATRIC" id="fig|1635277.3.peg.2021"/>
<dbReference type="InterPro" id="IPR005665">
    <property type="entry name" value="SecF_bac"/>
</dbReference>
<evidence type="ECO:0000259" key="10">
    <source>
        <dbReference type="Pfam" id="PF02355"/>
    </source>
</evidence>
<dbReference type="GO" id="GO:0015450">
    <property type="term" value="F:protein-transporting ATPase activity"/>
    <property type="evidence" value="ECO:0007669"/>
    <property type="project" value="InterPro"/>
</dbReference>
<feature type="transmembrane region" description="Helical" evidence="9">
    <location>
        <begin position="296"/>
        <end position="317"/>
    </location>
</feature>
<evidence type="ECO:0000256" key="2">
    <source>
        <dbReference type="ARBA" id="ARBA00022448"/>
    </source>
</evidence>
<dbReference type="InterPro" id="IPR022645">
    <property type="entry name" value="SecD/SecF_bac"/>
</dbReference>
<dbReference type="HAMAP" id="MF_01464_B">
    <property type="entry name" value="SecF_B"/>
    <property type="match status" value="1"/>
</dbReference>
<evidence type="ECO:0000256" key="7">
    <source>
        <dbReference type="ARBA" id="ARBA00023010"/>
    </source>
</evidence>
<keyword evidence="7 9" id="KW-0811">Translocation</keyword>
<reference evidence="12" key="1">
    <citation type="journal article" date="2015" name="MBio">
        <title>Genome-Resolved Metagenomic Analysis Reveals Roles for Candidate Phyla and Other Microbial Community Members in Biogeochemical Transformations in Oil Reservoirs.</title>
        <authorList>
            <person name="Hu P."/>
            <person name="Tom L."/>
            <person name="Singh A."/>
            <person name="Thomas B.C."/>
            <person name="Baker B.J."/>
            <person name="Piceno Y.M."/>
            <person name="Andersen G.L."/>
            <person name="Banfield J.F."/>
        </authorList>
    </citation>
    <scope>NUCLEOTIDE SEQUENCE [LARGE SCALE GENOMIC DNA]</scope>
</reference>
<dbReference type="GO" id="GO:0043952">
    <property type="term" value="P:protein transport by the Sec complex"/>
    <property type="evidence" value="ECO:0007669"/>
    <property type="project" value="UniProtKB-UniRule"/>
</dbReference>
<evidence type="ECO:0000313" key="11">
    <source>
        <dbReference type="EMBL" id="KUK86641.1"/>
    </source>
</evidence>
<evidence type="ECO:0000256" key="8">
    <source>
        <dbReference type="ARBA" id="ARBA00023136"/>
    </source>
</evidence>
<dbReference type="InterPro" id="IPR022813">
    <property type="entry name" value="SecD/SecF_arch_bac"/>
</dbReference>
<keyword evidence="5 9" id="KW-0653">Protein transport</keyword>
<feature type="transmembrane region" description="Helical" evidence="9">
    <location>
        <begin position="400"/>
        <end position="424"/>
    </location>
</feature>
<name>A0A101I0Q5_UNCT6</name>
<comment type="function">
    <text evidence="9">Part of the Sec protein translocase complex. Interacts with the SecYEG preprotein conducting channel. SecDF uses the proton motive force (PMF) to complete protein translocation after the ATP-dependent function of SecA.</text>
</comment>
<dbReference type="GO" id="GO:0006605">
    <property type="term" value="P:protein targeting"/>
    <property type="evidence" value="ECO:0007669"/>
    <property type="project" value="UniProtKB-UniRule"/>
</dbReference>
<feature type="domain" description="Protein export membrane protein SecD/SecF C-terminal" evidence="10">
    <location>
        <begin position="250"/>
        <end position="427"/>
    </location>
</feature>
<dbReference type="Pfam" id="PF02355">
    <property type="entry name" value="SecD_SecF_C"/>
    <property type="match status" value="1"/>
</dbReference>
<organism evidence="11 12">
    <name type="scientific">candidate division TA06 bacterium 34_109</name>
    <dbReference type="NCBI Taxonomy" id="1635277"/>
    <lineage>
        <taxon>Bacteria</taxon>
        <taxon>Bacteria division TA06</taxon>
    </lineage>
</organism>
<comment type="subunit">
    <text evidence="9">Forms a complex with SecD. Part of the essential Sec protein translocation apparatus which comprises SecA, SecYEG and auxiliary proteins SecDF. Other proteins may also be involved.</text>
</comment>
<evidence type="ECO:0000256" key="1">
    <source>
        <dbReference type="ARBA" id="ARBA00004651"/>
    </source>
</evidence>
<dbReference type="Pfam" id="PF07549">
    <property type="entry name" value="Sec_GG"/>
    <property type="match status" value="1"/>
</dbReference>
<gene>
    <name evidence="9" type="primary">secF</name>
    <name evidence="11" type="ORF">XE03_1340</name>
</gene>
<evidence type="ECO:0000256" key="5">
    <source>
        <dbReference type="ARBA" id="ARBA00022927"/>
    </source>
</evidence>
<comment type="similarity">
    <text evidence="9">Belongs to the SecD/SecF family. SecF subfamily.</text>
</comment>
<dbReference type="PANTHER" id="PTHR30081">
    <property type="entry name" value="PROTEIN-EXPORT MEMBRANE PROTEIN SEC"/>
    <property type="match status" value="1"/>
</dbReference>
<protein>
    <recommendedName>
        <fullName evidence="9">Protein-export membrane protein SecF</fullName>
    </recommendedName>
</protein>
<dbReference type="SUPFAM" id="SSF82866">
    <property type="entry name" value="Multidrug efflux transporter AcrB transmembrane domain"/>
    <property type="match status" value="1"/>
</dbReference>
<evidence type="ECO:0000313" key="12">
    <source>
        <dbReference type="Proteomes" id="UP000053467"/>
    </source>
</evidence>